<name>A0A9P8UTW6_9PEZI</name>
<evidence type="ECO:0000313" key="1">
    <source>
        <dbReference type="EMBL" id="KAH6658273.1"/>
    </source>
</evidence>
<gene>
    <name evidence="1" type="ORF">BKA67DRAFT_656476</name>
</gene>
<dbReference type="OrthoDB" id="5148843at2759"/>
<dbReference type="RefSeq" id="XP_045962507.1">
    <property type="nucleotide sequence ID" value="XM_046106946.1"/>
</dbReference>
<dbReference type="EMBL" id="JAGPXC010000002">
    <property type="protein sequence ID" value="KAH6658273.1"/>
    <property type="molecule type" value="Genomic_DNA"/>
</dbReference>
<protein>
    <submittedName>
        <fullName evidence="1">Uncharacterized protein</fullName>
    </submittedName>
</protein>
<evidence type="ECO:0000313" key="2">
    <source>
        <dbReference type="Proteomes" id="UP000758603"/>
    </source>
</evidence>
<dbReference type="AlphaFoldDB" id="A0A9P8UTW6"/>
<organism evidence="1 2">
    <name type="scientific">Truncatella angustata</name>
    <dbReference type="NCBI Taxonomy" id="152316"/>
    <lineage>
        <taxon>Eukaryota</taxon>
        <taxon>Fungi</taxon>
        <taxon>Dikarya</taxon>
        <taxon>Ascomycota</taxon>
        <taxon>Pezizomycotina</taxon>
        <taxon>Sordariomycetes</taxon>
        <taxon>Xylariomycetidae</taxon>
        <taxon>Amphisphaeriales</taxon>
        <taxon>Sporocadaceae</taxon>
        <taxon>Truncatella</taxon>
    </lineage>
</organism>
<keyword evidence="2" id="KW-1185">Reference proteome</keyword>
<sequence>MAKMFFVQIIANLEGYKRVDVARPYGDATLQNVDLRLIVLERLYNVTSPPPMLDPTWESLEFRTRRLSRNLPLPNPLPNPSLRFNPNEVEIHVTPEAVQKLMVRLDPQYLITAPKSEDFSFDAIAQHVCYIAGTQNWNVPGTIKDLTRLYAVASELCIRIEDTLQSHGPLHRPMHPMRPGFPGGPMHPPSPCFRPNPSVGTCCSCHHQKGKPKVLQSRSLTAQLFGAKPSRKRNSSSLGWGWLGRLFGKKKVDYHSDTSSSGSESDTLNDE</sequence>
<proteinExistence type="predicted"/>
<comment type="caution">
    <text evidence="1">The sequence shown here is derived from an EMBL/GenBank/DDBJ whole genome shotgun (WGS) entry which is preliminary data.</text>
</comment>
<dbReference type="Proteomes" id="UP000758603">
    <property type="component" value="Unassembled WGS sequence"/>
</dbReference>
<dbReference type="GeneID" id="70135837"/>
<reference evidence="1" key="1">
    <citation type="journal article" date="2021" name="Nat. Commun.">
        <title>Genetic determinants of endophytism in the Arabidopsis root mycobiome.</title>
        <authorList>
            <person name="Mesny F."/>
            <person name="Miyauchi S."/>
            <person name="Thiergart T."/>
            <person name="Pickel B."/>
            <person name="Atanasova L."/>
            <person name="Karlsson M."/>
            <person name="Huettel B."/>
            <person name="Barry K.W."/>
            <person name="Haridas S."/>
            <person name="Chen C."/>
            <person name="Bauer D."/>
            <person name="Andreopoulos W."/>
            <person name="Pangilinan J."/>
            <person name="LaButti K."/>
            <person name="Riley R."/>
            <person name="Lipzen A."/>
            <person name="Clum A."/>
            <person name="Drula E."/>
            <person name="Henrissat B."/>
            <person name="Kohler A."/>
            <person name="Grigoriev I.V."/>
            <person name="Martin F.M."/>
            <person name="Hacquard S."/>
        </authorList>
    </citation>
    <scope>NUCLEOTIDE SEQUENCE</scope>
    <source>
        <strain evidence="1">MPI-SDFR-AT-0073</strain>
    </source>
</reference>
<accession>A0A9P8UTW6</accession>